<evidence type="ECO:0000313" key="3">
    <source>
        <dbReference type="EMBL" id="ODR47000.1"/>
    </source>
</evidence>
<evidence type="ECO:0000313" key="2">
    <source>
        <dbReference type="EMBL" id="ODM03610.1"/>
    </source>
</evidence>
<gene>
    <name evidence="2" type="primary">bglK_4</name>
    <name evidence="3" type="ORF">BEI59_23545</name>
    <name evidence="2" type="ORF">BEI61_04408</name>
    <name evidence="4" type="ORF">BEI63_22250</name>
</gene>
<dbReference type="InterPro" id="IPR000600">
    <property type="entry name" value="ROK"/>
</dbReference>
<evidence type="ECO:0000256" key="1">
    <source>
        <dbReference type="ARBA" id="ARBA00006479"/>
    </source>
</evidence>
<dbReference type="OrthoDB" id="9810372at2"/>
<evidence type="ECO:0000313" key="5">
    <source>
        <dbReference type="Proteomes" id="UP000094067"/>
    </source>
</evidence>
<dbReference type="InterPro" id="IPR043129">
    <property type="entry name" value="ATPase_NBD"/>
</dbReference>
<dbReference type="Proteomes" id="UP000094869">
    <property type="component" value="Unassembled WGS sequence"/>
</dbReference>
<dbReference type="EMBL" id="MEHD01000036">
    <property type="protein sequence ID" value="ODR49847.1"/>
    <property type="molecule type" value="Genomic_DNA"/>
</dbReference>
<organism evidence="2 5">
    <name type="scientific">Eisenbergiella tayi</name>
    <dbReference type="NCBI Taxonomy" id="1432052"/>
    <lineage>
        <taxon>Bacteria</taxon>
        <taxon>Bacillati</taxon>
        <taxon>Bacillota</taxon>
        <taxon>Clostridia</taxon>
        <taxon>Lachnospirales</taxon>
        <taxon>Lachnospiraceae</taxon>
        <taxon>Eisenbergiella</taxon>
    </lineage>
</organism>
<comment type="caution">
    <text evidence="2">The sequence shown here is derived from an EMBL/GenBank/DDBJ whole genome shotgun (WGS) entry which is preliminary data.</text>
</comment>
<dbReference type="GO" id="GO:0047700">
    <property type="term" value="F:beta-glucoside kinase activity"/>
    <property type="evidence" value="ECO:0007669"/>
    <property type="project" value="UniProtKB-EC"/>
</dbReference>
<accession>A0A1E3A4C5</accession>
<dbReference type="PANTHER" id="PTHR18964">
    <property type="entry name" value="ROK (REPRESSOR, ORF, KINASE) FAMILY"/>
    <property type="match status" value="1"/>
</dbReference>
<reference evidence="3 6" key="3">
    <citation type="submission" date="2016-08" db="EMBL/GenBank/DDBJ databases">
        <authorList>
            <person name="Seilhamer J.J."/>
        </authorList>
    </citation>
    <scope>NUCLEOTIDE SEQUENCE [LARGE SCALE GENOMIC DNA]</scope>
    <source>
        <strain evidence="3 6">NML150140-1</strain>
    </source>
</reference>
<reference evidence="2 5" key="1">
    <citation type="submission" date="2016-07" db="EMBL/GenBank/DDBJ databases">
        <title>Characterization of isolates of Eisenbergiella tayi derived from blood cultures, using whole genome sequencing.</title>
        <authorList>
            <person name="Burdz T."/>
            <person name="Wiebe D."/>
            <person name="Huynh C."/>
            <person name="Bernard K."/>
        </authorList>
    </citation>
    <scope>NUCLEOTIDE SEQUENCE [LARGE SCALE GENOMIC DNA]</scope>
    <source>
        <strain evidence="2 5">NML 110608</strain>
    </source>
</reference>
<dbReference type="EMBL" id="MEHA01000021">
    <property type="protein sequence ID" value="ODR47000.1"/>
    <property type="molecule type" value="Genomic_DNA"/>
</dbReference>
<evidence type="ECO:0000313" key="7">
    <source>
        <dbReference type="Proteomes" id="UP000094869"/>
    </source>
</evidence>
<keyword evidence="7" id="KW-1185">Reference proteome</keyword>
<comment type="similarity">
    <text evidence="1">Belongs to the ROK (NagC/XylR) family.</text>
</comment>
<protein>
    <submittedName>
        <fullName evidence="2">Beta-glucoside kinase</fullName>
        <ecNumber evidence="2">2.7.1.85</ecNumber>
    </submittedName>
</protein>
<dbReference type="Pfam" id="PF00480">
    <property type="entry name" value="ROK"/>
    <property type="match status" value="1"/>
</dbReference>
<sequence length="306" mass="33542">MAVCGAVDIGGTKIRLGIVETGGRILAEKKLSTRMGRDGALCNLRELRDSFLELCQTAGARYEELEGIGIVCTGPVNCIDGVIENPYTLPGWEGLRICERLKEETGKDVFLEHDVNGALLGEIETHGLENQRVLMACFGTGIGVAVYDYDNRLYRAGHKYHPELGHMVIDSMVGAADTSCYCGQRGCFESLWSQTALNERAVRAGYEDFDGLYRSWVAGAAEAKEPMDVLCRYFQRGMWNLLLAFKPDVVILGGGVMENYYFLAADLLRRLAAGREDFLEDFEILPAGQEGSSALIGASVLVFGNQ</sequence>
<name>A0A1E3A4C5_9FIRM</name>
<dbReference type="RefSeq" id="WP_069154044.1">
    <property type="nucleotide sequence ID" value="NZ_DAWDRA010000082.1"/>
</dbReference>
<proteinExistence type="inferred from homology"/>
<dbReference type="EMBL" id="MCGH01000003">
    <property type="protein sequence ID" value="ODM03610.1"/>
    <property type="molecule type" value="Genomic_DNA"/>
</dbReference>
<dbReference type="PANTHER" id="PTHR18964:SF149">
    <property type="entry name" value="BIFUNCTIONAL UDP-N-ACETYLGLUCOSAMINE 2-EPIMERASE_N-ACETYLMANNOSAMINE KINASE"/>
    <property type="match status" value="1"/>
</dbReference>
<dbReference type="EC" id="2.7.1.85" evidence="2"/>
<dbReference type="Proteomes" id="UP000094067">
    <property type="component" value="Unassembled WGS sequence"/>
</dbReference>
<evidence type="ECO:0000313" key="6">
    <source>
        <dbReference type="Proteomes" id="UP000094271"/>
    </source>
</evidence>
<reference evidence="4 7" key="2">
    <citation type="submission" date="2016-08" db="EMBL/GenBank/DDBJ databases">
        <title>Characterization of Isolates of Eisenbergiella tayi Derived from Blood Cultures, Using Whole Genome Sequencing.</title>
        <authorList>
            <person name="Bernier A.-M."/>
            <person name="Burdz T."/>
            <person name="Wiebe D."/>
            <person name="Bernard K."/>
        </authorList>
    </citation>
    <scope>NUCLEOTIDE SEQUENCE [LARGE SCALE GENOMIC DNA]</scope>
    <source>
        <strain evidence="4 7">NML120146</strain>
    </source>
</reference>
<evidence type="ECO:0000313" key="4">
    <source>
        <dbReference type="EMBL" id="ODR49847.1"/>
    </source>
</evidence>
<dbReference type="AlphaFoldDB" id="A0A1E3A4C5"/>
<keyword evidence="2" id="KW-0418">Kinase</keyword>
<dbReference type="Gene3D" id="3.30.420.40">
    <property type="match status" value="2"/>
</dbReference>
<keyword evidence="2" id="KW-0808">Transferase</keyword>
<dbReference type="Proteomes" id="UP000094271">
    <property type="component" value="Unassembled WGS sequence"/>
</dbReference>
<dbReference type="SUPFAM" id="SSF53067">
    <property type="entry name" value="Actin-like ATPase domain"/>
    <property type="match status" value="1"/>
</dbReference>